<evidence type="ECO:0000313" key="4">
    <source>
        <dbReference type="Proteomes" id="UP000398389"/>
    </source>
</evidence>
<dbReference type="GO" id="GO:0006979">
    <property type="term" value="P:response to oxidative stress"/>
    <property type="evidence" value="ECO:0007669"/>
    <property type="project" value="TreeGrafter"/>
</dbReference>
<keyword evidence="2" id="KW-0813">Transport</keyword>
<gene>
    <name evidence="3" type="ORF">SAPINGB_P001989</name>
</gene>
<dbReference type="Pfam" id="PF05071">
    <property type="entry name" value="NDUFA12"/>
    <property type="match status" value="1"/>
</dbReference>
<sequence length="139" mass="15826">MSSSIFRVLRNVKRVGFKNALKQMNGIGDIKSGRLVGVDAYGNKFFENDTEDEIHMRTRWVEYKDYYGNMSTVEAGWHFWLGYGVDTPPNQTSEAHKTIRAYPEPPTLIHGTGSPGAYVPYNTVKPKIKSWEPVVEARK</sequence>
<dbReference type="AlphaFoldDB" id="A0A5E8BC69"/>
<comment type="function">
    <text evidence="2">Accessory subunit of the mitochondrial membrane respiratory chain NADH dehydrogenase (Complex I), that is believed not to be involved in catalysis. Complex I functions in the transfer of electrons from NADH to the respiratory chain. The immediate electron acceptor for the enzyme is believed to be ubiquinone.</text>
</comment>
<dbReference type="GO" id="GO:0045271">
    <property type="term" value="C:respiratory chain complex I"/>
    <property type="evidence" value="ECO:0007669"/>
    <property type="project" value="InterPro"/>
</dbReference>
<keyword evidence="4" id="KW-1185">Reference proteome</keyword>
<evidence type="ECO:0000256" key="1">
    <source>
        <dbReference type="ARBA" id="ARBA00007355"/>
    </source>
</evidence>
<comment type="similarity">
    <text evidence="1 2">Belongs to the complex I NDUFA12 subunit family.</text>
</comment>
<protein>
    <recommendedName>
        <fullName evidence="2">NADH dehydrogenase [ubiquinone] 1 alpha subcomplex subunit</fullName>
    </recommendedName>
</protein>
<accession>A0A5E8BC69</accession>
<name>A0A5E8BC69_9ASCO</name>
<dbReference type="PANTHER" id="PTHR12910">
    <property type="entry name" value="NADH-UBIQUINONE OXIDOREDUCTASE SUBUNIT B17.2"/>
    <property type="match status" value="1"/>
</dbReference>
<dbReference type="RefSeq" id="XP_031852600.1">
    <property type="nucleotide sequence ID" value="XM_031996709.1"/>
</dbReference>
<dbReference type="OrthoDB" id="274641at2759"/>
<keyword evidence="2" id="KW-0496">Mitochondrion</keyword>
<comment type="subcellular location">
    <subcellularLocation>
        <location evidence="2">Mitochondrion inner membrane</location>
        <topology evidence="2">Peripheral membrane protein</topology>
        <orientation evidence="2">Matrix side</orientation>
    </subcellularLocation>
</comment>
<evidence type="ECO:0000313" key="3">
    <source>
        <dbReference type="EMBL" id="VVT48866.1"/>
    </source>
</evidence>
<dbReference type="GeneID" id="43580809"/>
<keyword evidence="2" id="KW-0472">Membrane</keyword>
<dbReference type="PANTHER" id="PTHR12910:SF2">
    <property type="entry name" value="NADH DEHYDROGENASE [UBIQUINONE] 1 ALPHA SUBCOMPLEX SUBUNIT 12"/>
    <property type="match status" value="1"/>
</dbReference>
<reference evidence="3 4" key="1">
    <citation type="submission" date="2019-09" db="EMBL/GenBank/DDBJ databases">
        <authorList>
            <person name="Brejova B."/>
        </authorList>
    </citation>
    <scope>NUCLEOTIDE SEQUENCE [LARGE SCALE GENOMIC DNA]</scope>
</reference>
<dbReference type="GO" id="GO:0005743">
    <property type="term" value="C:mitochondrial inner membrane"/>
    <property type="evidence" value="ECO:0007669"/>
    <property type="project" value="UniProtKB-SubCell"/>
</dbReference>
<dbReference type="Proteomes" id="UP000398389">
    <property type="component" value="Unassembled WGS sequence"/>
</dbReference>
<keyword evidence="2" id="KW-0999">Mitochondrion inner membrane</keyword>
<keyword evidence="2" id="KW-0249">Electron transport</keyword>
<dbReference type="InterPro" id="IPR007763">
    <property type="entry name" value="NDUFA12"/>
</dbReference>
<proteinExistence type="inferred from homology"/>
<keyword evidence="2" id="KW-0679">Respiratory chain</keyword>
<dbReference type="EMBL" id="CABVLU010000002">
    <property type="protein sequence ID" value="VVT48866.1"/>
    <property type="molecule type" value="Genomic_DNA"/>
</dbReference>
<organism evidence="3 4">
    <name type="scientific">Magnusiomyces paraingens</name>
    <dbReference type="NCBI Taxonomy" id="2606893"/>
    <lineage>
        <taxon>Eukaryota</taxon>
        <taxon>Fungi</taxon>
        <taxon>Dikarya</taxon>
        <taxon>Ascomycota</taxon>
        <taxon>Saccharomycotina</taxon>
        <taxon>Dipodascomycetes</taxon>
        <taxon>Dipodascales</taxon>
        <taxon>Dipodascaceae</taxon>
        <taxon>Magnusiomyces</taxon>
    </lineage>
</organism>
<evidence type="ECO:0000256" key="2">
    <source>
        <dbReference type="RuleBase" id="RU363103"/>
    </source>
</evidence>